<gene>
    <name evidence="1" type="ORF">MPOCJGCO_0323</name>
</gene>
<protein>
    <submittedName>
        <fullName evidence="1">Uncharacterized protein</fullName>
    </submittedName>
</protein>
<dbReference type="EMBL" id="BPRB01000020">
    <property type="protein sequence ID" value="GJE58244.1"/>
    <property type="molecule type" value="Genomic_DNA"/>
</dbReference>
<evidence type="ECO:0000313" key="1">
    <source>
        <dbReference type="EMBL" id="GJE58244.1"/>
    </source>
</evidence>
<name>A0ABQ4TSE2_9HYPH</name>
<accession>A0ABQ4TSE2</accession>
<organism evidence="1 2">
    <name type="scientific">Methylobacterium trifolii</name>
    <dbReference type="NCBI Taxonomy" id="1003092"/>
    <lineage>
        <taxon>Bacteria</taxon>
        <taxon>Pseudomonadati</taxon>
        <taxon>Pseudomonadota</taxon>
        <taxon>Alphaproteobacteria</taxon>
        <taxon>Hyphomicrobiales</taxon>
        <taxon>Methylobacteriaceae</taxon>
        <taxon>Methylobacterium</taxon>
    </lineage>
</organism>
<sequence length="84" mass="8949">MSDHMPHANTVVRSSHVLARIADALDVPASAFREPGVDNVGAEPLALKAETALLALVQDHLRRINPEGRTRFLAAVQATVAAMV</sequence>
<keyword evidence="2" id="KW-1185">Reference proteome</keyword>
<proteinExistence type="predicted"/>
<comment type="caution">
    <text evidence="1">The sequence shown here is derived from an EMBL/GenBank/DDBJ whole genome shotgun (WGS) entry which is preliminary data.</text>
</comment>
<reference evidence="1" key="1">
    <citation type="journal article" date="2021" name="Front. Microbiol.">
        <title>Comprehensive Comparative Genomics and Phenotyping of Methylobacterium Species.</title>
        <authorList>
            <person name="Alessa O."/>
            <person name="Ogura Y."/>
            <person name="Fujitani Y."/>
            <person name="Takami H."/>
            <person name="Hayashi T."/>
            <person name="Sahin N."/>
            <person name="Tani A."/>
        </authorList>
    </citation>
    <scope>NUCLEOTIDE SEQUENCE</scope>
    <source>
        <strain evidence="1">DSM 23632</strain>
    </source>
</reference>
<evidence type="ECO:0000313" key="2">
    <source>
        <dbReference type="Proteomes" id="UP001055057"/>
    </source>
</evidence>
<reference evidence="1" key="2">
    <citation type="submission" date="2021-08" db="EMBL/GenBank/DDBJ databases">
        <authorList>
            <person name="Tani A."/>
            <person name="Ola A."/>
            <person name="Ogura Y."/>
            <person name="Katsura K."/>
            <person name="Hayashi T."/>
        </authorList>
    </citation>
    <scope>NUCLEOTIDE SEQUENCE</scope>
    <source>
        <strain evidence="1">DSM 23632</strain>
    </source>
</reference>
<dbReference type="RefSeq" id="WP_238180874.1">
    <property type="nucleotide sequence ID" value="NZ_BPRB01000020.1"/>
</dbReference>
<dbReference type="Proteomes" id="UP001055057">
    <property type="component" value="Unassembled WGS sequence"/>
</dbReference>